<dbReference type="Proteomes" id="UP001454036">
    <property type="component" value="Unassembled WGS sequence"/>
</dbReference>
<dbReference type="PANTHER" id="PTHR33098:SF46">
    <property type="entry name" value="COTTON FIBER PROTEIN"/>
    <property type="match status" value="1"/>
</dbReference>
<evidence type="ECO:0000256" key="1">
    <source>
        <dbReference type="SAM" id="MobiDB-lite"/>
    </source>
</evidence>
<name>A0AAV3RUN6_LITER</name>
<sequence length="107" mass="12594">MSSCSYKPTLPETPKEATSSMDEEHKRHSNNINVTVHSFPERKSTMFKTDITMVKKMETPIIRKLVKEPSQDIDQIAEAFIQRFRKQLHLQRLQSIENYEQMLKRGT</sequence>
<dbReference type="InterPro" id="IPR008480">
    <property type="entry name" value="DUF761_pln"/>
</dbReference>
<dbReference type="AlphaFoldDB" id="A0AAV3RUN6"/>
<protein>
    <submittedName>
        <fullName evidence="2">Uncharacterized protein</fullName>
    </submittedName>
</protein>
<evidence type="ECO:0000313" key="3">
    <source>
        <dbReference type="Proteomes" id="UP001454036"/>
    </source>
</evidence>
<dbReference type="Pfam" id="PF05553">
    <property type="entry name" value="DUF761"/>
    <property type="match status" value="1"/>
</dbReference>
<proteinExistence type="predicted"/>
<dbReference type="EMBL" id="BAABME010012430">
    <property type="protein sequence ID" value="GAA0185109.1"/>
    <property type="molecule type" value="Genomic_DNA"/>
</dbReference>
<organism evidence="2 3">
    <name type="scientific">Lithospermum erythrorhizon</name>
    <name type="common">Purple gromwell</name>
    <name type="synonym">Lithospermum officinale var. erythrorhizon</name>
    <dbReference type="NCBI Taxonomy" id="34254"/>
    <lineage>
        <taxon>Eukaryota</taxon>
        <taxon>Viridiplantae</taxon>
        <taxon>Streptophyta</taxon>
        <taxon>Embryophyta</taxon>
        <taxon>Tracheophyta</taxon>
        <taxon>Spermatophyta</taxon>
        <taxon>Magnoliopsida</taxon>
        <taxon>eudicotyledons</taxon>
        <taxon>Gunneridae</taxon>
        <taxon>Pentapetalae</taxon>
        <taxon>asterids</taxon>
        <taxon>lamiids</taxon>
        <taxon>Boraginales</taxon>
        <taxon>Boraginaceae</taxon>
        <taxon>Boraginoideae</taxon>
        <taxon>Lithospermeae</taxon>
        <taxon>Lithospermum</taxon>
    </lineage>
</organism>
<gene>
    <name evidence="2" type="ORF">LIER_32397</name>
</gene>
<comment type="caution">
    <text evidence="2">The sequence shown here is derived from an EMBL/GenBank/DDBJ whole genome shotgun (WGS) entry which is preliminary data.</text>
</comment>
<dbReference type="PANTHER" id="PTHR33098">
    <property type="entry name" value="COTTON FIBER (DUF761)"/>
    <property type="match status" value="1"/>
</dbReference>
<keyword evidence="3" id="KW-1185">Reference proteome</keyword>
<accession>A0AAV3RUN6</accession>
<feature type="region of interest" description="Disordered" evidence="1">
    <location>
        <begin position="1"/>
        <end position="30"/>
    </location>
</feature>
<evidence type="ECO:0000313" key="2">
    <source>
        <dbReference type="EMBL" id="GAA0185109.1"/>
    </source>
</evidence>
<reference evidence="2 3" key="1">
    <citation type="submission" date="2024-01" db="EMBL/GenBank/DDBJ databases">
        <title>The complete chloroplast genome sequence of Lithospermum erythrorhizon: insights into the phylogenetic relationship among Boraginaceae species and the maternal lineages of purple gromwells.</title>
        <authorList>
            <person name="Okada T."/>
            <person name="Watanabe K."/>
        </authorList>
    </citation>
    <scope>NUCLEOTIDE SEQUENCE [LARGE SCALE GENOMIC DNA]</scope>
</reference>